<protein>
    <submittedName>
        <fullName evidence="2">Uncharacterized protein</fullName>
    </submittedName>
</protein>
<dbReference type="Proteomes" id="UP000076532">
    <property type="component" value="Unassembled WGS sequence"/>
</dbReference>
<feature type="region of interest" description="Disordered" evidence="1">
    <location>
        <begin position="461"/>
        <end position="515"/>
    </location>
</feature>
<evidence type="ECO:0000256" key="1">
    <source>
        <dbReference type="SAM" id="MobiDB-lite"/>
    </source>
</evidence>
<keyword evidence="3" id="KW-1185">Reference proteome</keyword>
<feature type="compositionally biased region" description="Polar residues" evidence="1">
    <location>
        <begin position="59"/>
        <end position="68"/>
    </location>
</feature>
<name>A0A166PBE2_9AGAM</name>
<feature type="compositionally biased region" description="Polar residues" evidence="1">
    <location>
        <begin position="1"/>
        <end position="14"/>
    </location>
</feature>
<proteinExistence type="predicted"/>
<dbReference type="STRING" id="436010.A0A166PBE2"/>
<feature type="region of interest" description="Disordered" evidence="1">
    <location>
        <begin position="1"/>
        <end position="123"/>
    </location>
</feature>
<dbReference type="EMBL" id="KV417517">
    <property type="protein sequence ID" value="KZP25918.1"/>
    <property type="molecule type" value="Genomic_DNA"/>
</dbReference>
<feature type="compositionally biased region" description="Polar residues" evidence="1">
    <location>
        <begin position="469"/>
        <end position="479"/>
    </location>
</feature>
<feature type="compositionally biased region" description="Basic and acidic residues" evidence="1">
    <location>
        <begin position="15"/>
        <end position="28"/>
    </location>
</feature>
<sequence length="515" mass="56502">MNSTDISRSTTPENDASRKIRRNNDGSKKNLGAQARNAKGTPAQEDANTGEKHARERAGTTSSMTSNGVPRDGVDNQNDITDPSFQTDPPPPPPNDTPPPPPPPGNENAAARDEPPANSGILGRIKKYKVTLTDTELLDRVQEGNTQNSKDLDDPFSPDSLVPTPLGGWPAVHTRVPTIVLDNVKKTQSRIYLDEPSQVAVALPMYYNSWDGDESGKVADKIINAIQGYFKVATVTVAPANEQLPTKGPNDPPYTYFISDIPNHVYDALIAQECVASNKIQFIVRPLRYQGPCAFMGSVMGLVNIQNMSTKREGQLLDDFRELLYSTPNTYTALLDIALDFYNRDASPTPSNCDNADVEMNPEDDMDYFVHDLLGDLRISILLSSEKTGIPKPAVNMYLEIPGNNDQTREAVKQAFANVAYDTSRFGKGFYQAGWRCRMCRAIDHPTGLCPFTNVPGWTDIVPERPSDKTAQAATSNTPQRGSMRGRGHGQQRGGPQRGRRGETQPRGRARGRGF</sequence>
<evidence type="ECO:0000313" key="2">
    <source>
        <dbReference type="EMBL" id="KZP25918.1"/>
    </source>
</evidence>
<accession>A0A166PBE2</accession>
<feature type="compositionally biased region" description="Pro residues" evidence="1">
    <location>
        <begin position="88"/>
        <end position="105"/>
    </location>
</feature>
<feature type="compositionally biased region" description="Polar residues" evidence="1">
    <location>
        <begin position="75"/>
        <end position="86"/>
    </location>
</feature>
<gene>
    <name evidence="2" type="ORF">FIBSPDRAFT_1041020</name>
</gene>
<dbReference type="AlphaFoldDB" id="A0A166PBE2"/>
<organism evidence="2 3">
    <name type="scientific">Athelia psychrophila</name>
    <dbReference type="NCBI Taxonomy" id="1759441"/>
    <lineage>
        <taxon>Eukaryota</taxon>
        <taxon>Fungi</taxon>
        <taxon>Dikarya</taxon>
        <taxon>Basidiomycota</taxon>
        <taxon>Agaricomycotina</taxon>
        <taxon>Agaricomycetes</taxon>
        <taxon>Agaricomycetidae</taxon>
        <taxon>Atheliales</taxon>
        <taxon>Atheliaceae</taxon>
        <taxon>Athelia</taxon>
    </lineage>
</organism>
<feature type="compositionally biased region" description="Basic and acidic residues" evidence="1">
    <location>
        <begin position="49"/>
        <end position="58"/>
    </location>
</feature>
<evidence type="ECO:0000313" key="3">
    <source>
        <dbReference type="Proteomes" id="UP000076532"/>
    </source>
</evidence>
<reference evidence="2 3" key="1">
    <citation type="journal article" date="2016" name="Mol. Biol. Evol.">
        <title>Comparative Genomics of Early-Diverging Mushroom-Forming Fungi Provides Insights into the Origins of Lignocellulose Decay Capabilities.</title>
        <authorList>
            <person name="Nagy L.G."/>
            <person name="Riley R."/>
            <person name="Tritt A."/>
            <person name="Adam C."/>
            <person name="Daum C."/>
            <person name="Floudas D."/>
            <person name="Sun H."/>
            <person name="Yadav J.S."/>
            <person name="Pangilinan J."/>
            <person name="Larsson K.H."/>
            <person name="Matsuura K."/>
            <person name="Barry K."/>
            <person name="Labutti K."/>
            <person name="Kuo R."/>
            <person name="Ohm R.A."/>
            <person name="Bhattacharya S.S."/>
            <person name="Shirouzu T."/>
            <person name="Yoshinaga Y."/>
            <person name="Martin F.M."/>
            <person name="Grigoriev I.V."/>
            <person name="Hibbett D.S."/>
        </authorList>
    </citation>
    <scope>NUCLEOTIDE SEQUENCE [LARGE SCALE GENOMIC DNA]</scope>
    <source>
        <strain evidence="2 3">CBS 109695</strain>
    </source>
</reference>
<dbReference type="OrthoDB" id="3230575at2759"/>